<dbReference type="GO" id="GO:0004413">
    <property type="term" value="F:homoserine kinase activity"/>
    <property type="evidence" value="ECO:0007669"/>
    <property type="project" value="UniProtKB-EC"/>
</dbReference>
<dbReference type="EMBL" id="UOFI01000074">
    <property type="protein sequence ID" value="VAW66273.1"/>
    <property type="molecule type" value="Genomic_DNA"/>
</dbReference>
<name>A0A3B0XQ85_9ZZZZ</name>
<dbReference type="InterPro" id="IPR050249">
    <property type="entry name" value="Pseudomonas-type_ThrB"/>
</dbReference>
<dbReference type="Gene3D" id="3.90.1200.10">
    <property type="match status" value="1"/>
</dbReference>
<evidence type="ECO:0000313" key="3">
    <source>
        <dbReference type="EMBL" id="VAW66273.1"/>
    </source>
</evidence>
<dbReference type="SUPFAM" id="SSF56112">
    <property type="entry name" value="Protein kinase-like (PK-like)"/>
    <property type="match status" value="1"/>
</dbReference>
<dbReference type="PANTHER" id="PTHR21064">
    <property type="entry name" value="AMINOGLYCOSIDE PHOSPHOTRANSFERASE DOMAIN-CONTAINING PROTEIN-RELATED"/>
    <property type="match status" value="1"/>
</dbReference>
<dbReference type="Gene3D" id="3.30.200.20">
    <property type="entry name" value="Phosphorylase Kinase, domain 1"/>
    <property type="match status" value="1"/>
</dbReference>
<comment type="similarity">
    <text evidence="1">Belongs to the pseudomonas-type ThrB family.</text>
</comment>
<reference evidence="3" key="1">
    <citation type="submission" date="2018-06" db="EMBL/GenBank/DDBJ databases">
        <authorList>
            <person name="Zhirakovskaya E."/>
        </authorList>
    </citation>
    <scope>NUCLEOTIDE SEQUENCE</scope>
</reference>
<organism evidence="3">
    <name type="scientific">hydrothermal vent metagenome</name>
    <dbReference type="NCBI Taxonomy" id="652676"/>
    <lineage>
        <taxon>unclassified sequences</taxon>
        <taxon>metagenomes</taxon>
        <taxon>ecological metagenomes</taxon>
    </lineage>
</organism>
<keyword evidence="3" id="KW-0808">Transferase</keyword>
<accession>A0A3B0XQ85</accession>
<sequence length="323" mass="37492">MIFPVTHSVLSTHALQKIIQQQYHISPVQQLNYFQAGLNDTYLIITSKQKYILRAYRTGWRSESDIHYEIDALNFLLQNNIPVSTAINRRDGGSITKINAPEGLRYLVLFHYIAGEPPTYKNNYKEEASAYGQIFGKMHRVLKKFSSSHTRFELNLNYLLNKPLQSIRPFLSCRPSDEDFLMSFAETLIHNYQQLTSKNLQKGFCHGDLNTANVHINKGKIGLFDFDCCGYGYYAADIAAFRWGARIEGNEKKIWPPFLTAYQNENPLNEADLDAVKIFVCMRHIWHIGLHIQLSDDRGRHWLNDSYFDQQIELLKNWQAGNY</sequence>
<dbReference type="PANTHER" id="PTHR21064:SF6">
    <property type="entry name" value="AMINOGLYCOSIDE PHOSPHOTRANSFERASE DOMAIN-CONTAINING PROTEIN"/>
    <property type="match status" value="1"/>
</dbReference>
<dbReference type="EC" id="2.7.1.39" evidence="3"/>
<gene>
    <name evidence="3" type="ORF">MNBD_GAMMA09-3480</name>
</gene>
<protein>
    <submittedName>
        <fullName evidence="3">Homoserine kinase</fullName>
        <ecNumber evidence="3">2.7.1.39</ecNumber>
    </submittedName>
</protein>
<evidence type="ECO:0000256" key="1">
    <source>
        <dbReference type="ARBA" id="ARBA00038240"/>
    </source>
</evidence>
<feature type="domain" description="Aminoglycoside phosphotransferase" evidence="2">
    <location>
        <begin position="39"/>
        <end position="242"/>
    </location>
</feature>
<proteinExistence type="inferred from homology"/>
<keyword evidence="3" id="KW-0418">Kinase</keyword>
<dbReference type="InterPro" id="IPR011009">
    <property type="entry name" value="Kinase-like_dom_sf"/>
</dbReference>
<dbReference type="InterPro" id="IPR002575">
    <property type="entry name" value="Aminoglycoside_PTrfase"/>
</dbReference>
<dbReference type="AlphaFoldDB" id="A0A3B0XQ85"/>
<dbReference type="GO" id="GO:0009088">
    <property type="term" value="P:threonine biosynthetic process"/>
    <property type="evidence" value="ECO:0007669"/>
    <property type="project" value="TreeGrafter"/>
</dbReference>
<evidence type="ECO:0000259" key="2">
    <source>
        <dbReference type="Pfam" id="PF01636"/>
    </source>
</evidence>
<dbReference type="Pfam" id="PF01636">
    <property type="entry name" value="APH"/>
    <property type="match status" value="1"/>
</dbReference>